<evidence type="ECO:0000256" key="1">
    <source>
        <dbReference type="ARBA" id="ARBA00004196"/>
    </source>
</evidence>
<sequence length="308" mass="34260">MFDLDSDRLILFALMGLMLVVAALFLVPTTSKSFDEEKTGSDEADHRRELLEALRDQKRRLDEDRASGRITEALYKELLTDLERRMLEEHEGRPSETAEEAAETGTAKPLRMSPATLTVIVVAILVGIPTGLYTIMGAPEMMRLAEDQKVLEGTATPEAIETYLRDNSRDGRAWVLLARKRVEAGDYAGAATAYREARKAQTKVRNDPEVMLEFGAALLTSGEARLLPEAKSVLQEALAVQPDNMKAVELLAIAAFQTQDWKLAAEQIRTVLGTLEPDSPRYVQYAETLRLLERREQEAREAGITPSS</sequence>
<dbReference type="Gene3D" id="1.25.40.10">
    <property type="entry name" value="Tetratricopeptide repeat domain"/>
    <property type="match status" value="1"/>
</dbReference>
<accession>A0A2Z6IBL1</accession>
<dbReference type="GO" id="GO:0005886">
    <property type="term" value="C:plasma membrane"/>
    <property type="evidence" value="ECO:0007669"/>
    <property type="project" value="TreeGrafter"/>
</dbReference>
<dbReference type="GO" id="GO:0017004">
    <property type="term" value="P:cytochrome complex assembly"/>
    <property type="evidence" value="ECO:0007669"/>
    <property type="project" value="UniProtKB-KW"/>
</dbReference>
<dbReference type="EMBL" id="AP018786">
    <property type="protein sequence ID" value="BBF23824.1"/>
    <property type="molecule type" value="Genomic_DNA"/>
</dbReference>
<keyword evidence="3" id="KW-0201">Cytochrome c-type biogenesis</keyword>
<dbReference type="Proteomes" id="UP000271003">
    <property type="component" value="Chromosome"/>
</dbReference>
<dbReference type="InterPro" id="IPR011990">
    <property type="entry name" value="TPR-like_helical_dom_sf"/>
</dbReference>
<dbReference type="InterPro" id="IPR056413">
    <property type="entry name" value="TPR_CcmH_CycH"/>
</dbReference>
<feature type="domain" description="Cytochrome c-type biogenesis protein H TPR" evidence="7">
    <location>
        <begin position="159"/>
        <end position="282"/>
    </location>
</feature>
<evidence type="ECO:0000313" key="9">
    <source>
        <dbReference type="Proteomes" id="UP000271003"/>
    </source>
</evidence>
<keyword evidence="4" id="KW-0802">TPR repeat</keyword>
<evidence type="ECO:0000256" key="2">
    <source>
        <dbReference type="ARBA" id="ARBA00022737"/>
    </source>
</evidence>
<keyword evidence="6" id="KW-0812">Transmembrane</keyword>
<proteinExistence type="predicted"/>
<evidence type="ECO:0000313" key="8">
    <source>
        <dbReference type="EMBL" id="BBF23824.1"/>
    </source>
</evidence>
<keyword evidence="6" id="KW-0472">Membrane</keyword>
<dbReference type="InterPro" id="IPR017560">
    <property type="entry name" value="Cyt_c_biogenesis_CcmI"/>
</dbReference>
<protein>
    <recommendedName>
        <fullName evidence="7">Cytochrome c-type biogenesis protein H TPR domain-containing protein</fullName>
    </recommendedName>
</protein>
<dbReference type="InterPro" id="IPR051263">
    <property type="entry name" value="C-type_cytochrome_biogenesis"/>
</dbReference>
<dbReference type="NCBIfam" id="TIGR03142">
    <property type="entry name" value="cytochro_ccmI"/>
    <property type="match status" value="1"/>
</dbReference>
<feature type="transmembrane region" description="Helical" evidence="6">
    <location>
        <begin position="9"/>
        <end position="27"/>
    </location>
</feature>
<dbReference type="GO" id="GO:0030313">
    <property type="term" value="C:cell envelope"/>
    <property type="evidence" value="ECO:0007669"/>
    <property type="project" value="UniProtKB-SubCell"/>
</dbReference>
<evidence type="ECO:0000259" key="7">
    <source>
        <dbReference type="Pfam" id="PF23914"/>
    </source>
</evidence>
<dbReference type="PANTHER" id="PTHR47870:SF1">
    <property type="entry name" value="CYTOCHROME C-TYPE BIOGENESIS PROTEIN CCMH"/>
    <property type="match status" value="1"/>
</dbReference>
<feature type="region of interest" description="Disordered" evidence="5">
    <location>
        <begin position="88"/>
        <end position="108"/>
    </location>
</feature>
<feature type="transmembrane region" description="Helical" evidence="6">
    <location>
        <begin position="115"/>
        <end position="135"/>
    </location>
</feature>
<dbReference type="PANTHER" id="PTHR47870">
    <property type="entry name" value="CYTOCHROME C-TYPE BIOGENESIS PROTEIN CCMH"/>
    <property type="match status" value="1"/>
</dbReference>
<organism evidence="8 9">
    <name type="scientific">Sutterella megalosphaeroides</name>
    <dbReference type="NCBI Taxonomy" id="2494234"/>
    <lineage>
        <taxon>Bacteria</taxon>
        <taxon>Pseudomonadati</taxon>
        <taxon>Pseudomonadota</taxon>
        <taxon>Betaproteobacteria</taxon>
        <taxon>Burkholderiales</taxon>
        <taxon>Sutterellaceae</taxon>
        <taxon>Sutterella</taxon>
    </lineage>
</organism>
<comment type="subcellular location">
    <subcellularLocation>
        <location evidence="1">Cell envelope</location>
    </subcellularLocation>
</comment>
<dbReference type="AlphaFoldDB" id="A0A2Z6IBL1"/>
<dbReference type="RefSeq" id="WP_120177387.1">
    <property type="nucleotide sequence ID" value="NZ_AP018786.1"/>
</dbReference>
<evidence type="ECO:0000256" key="3">
    <source>
        <dbReference type="ARBA" id="ARBA00022748"/>
    </source>
</evidence>
<keyword evidence="6" id="KW-1133">Transmembrane helix</keyword>
<evidence type="ECO:0000256" key="5">
    <source>
        <dbReference type="SAM" id="MobiDB-lite"/>
    </source>
</evidence>
<reference evidence="8 9" key="1">
    <citation type="journal article" date="2018" name="Int. J. Syst. Evol. Microbiol.">
        <title>Mesosutterella multiformis gen. nov., sp. nov., a member of the family Sutterellaceae and Sutterella megalosphaeroides sp. nov., isolated from human faeces.</title>
        <authorList>
            <person name="Sakamoto M."/>
            <person name="Ikeyama N."/>
            <person name="Kunihiro T."/>
            <person name="Iino T."/>
            <person name="Yuki M."/>
            <person name="Ohkuma M."/>
        </authorList>
    </citation>
    <scope>NUCLEOTIDE SEQUENCE [LARGE SCALE GENOMIC DNA]</scope>
    <source>
        <strain evidence="8 9">6FBBBH3</strain>
    </source>
</reference>
<dbReference type="SUPFAM" id="SSF48452">
    <property type="entry name" value="TPR-like"/>
    <property type="match status" value="1"/>
</dbReference>
<dbReference type="Pfam" id="PF23914">
    <property type="entry name" value="TPR_CcmH_CycH"/>
    <property type="match status" value="1"/>
</dbReference>
<evidence type="ECO:0000256" key="6">
    <source>
        <dbReference type="SAM" id="Phobius"/>
    </source>
</evidence>
<gene>
    <name evidence="8" type="ORF">SUTMEG_17150</name>
</gene>
<dbReference type="OrthoDB" id="9153929at2"/>
<keyword evidence="9" id="KW-1185">Reference proteome</keyword>
<dbReference type="KEGG" id="sutt:SUTMEG_17150"/>
<evidence type="ECO:0000256" key="4">
    <source>
        <dbReference type="ARBA" id="ARBA00022803"/>
    </source>
</evidence>
<name>A0A2Z6IBL1_9BURK</name>
<keyword evidence="2" id="KW-0677">Repeat</keyword>